<feature type="region of interest" description="Disordered" evidence="3">
    <location>
        <begin position="74"/>
        <end position="115"/>
    </location>
</feature>
<keyword evidence="4" id="KW-0812">Transmembrane</keyword>
<evidence type="ECO:0000256" key="3">
    <source>
        <dbReference type="SAM" id="MobiDB-lite"/>
    </source>
</evidence>
<dbReference type="InterPro" id="IPR041916">
    <property type="entry name" value="Anti_sigma_zinc_sf"/>
</dbReference>
<dbReference type="RefSeq" id="WP_270685654.1">
    <property type="nucleotide sequence ID" value="NZ_JAQFWQ010000025.1"/>
</dbReference>
<keyword evidence="4" id="KW-0472">Membrane</keyword>
<evidence type="ECO:0000313" key="6">
    <source>
        <dbReference type="Proteomes" id="UP001527866"/>
    </source>
</evidence>
<sequence length="314" mass="31710">MTSHVDAETLALSLEGLLDDEEEHSVRTHVAGCSQCAEIREALGEVSGLLAEEPVPPLPDTVSARLDEAIRAERQAQASGGGTPSAAEGDGDDRDEREDRQEVGPDGPGGAVDGEAAEELRSRAAEVVPMRRRGAARWMPYIAAAAAAVFVIGGGAALLRGMDGGADGSGGVQAQNDQPHAVKEPAPVLVESGTAYTPEGLEGQAGDVLSLAAPELPPQGAESDEEAPEISALPSPSENPSGVSTCVEGLTGDGERTPLVDVATYTADGGAAVPAWVLYTEDASGSYTVSVVSPECAGGAPEDAVLDSASVPAP</sequence>
<accession>A0ABT4U4E8</accession>
<keyword evidence="2" id="KW-0804">Transcription</keyword>
<feature type="compositionally biased region" description="Polar residues" evidence="3">
    <location>
        <begin position="234"/>
        <end position="244"/>
    </location>
</feature>
<evidence type="ECO:0000256" key="1">
    <source>
        <dbReference type="ARBA" id="ARBA00023015"/>
    </source>
</evidence>
<proteinExistence type="predicted"/>
<name>A0ABT4U4E8_9ACTN</name>
<feature type="transmembrane region" description="Helical" evidence="4">
    <location>
        <begin position="138"/>
        <end position="159"/>
    </location>
</feature>
<dbReference type="Gene3D" id="1.10.10.1320">
    <property type="entry name" value="Anti-sigma factor, zinc-finger domain"/>
    <property type="match status" value="1"/>
</dbReference>
<comment type="caution">
    <text evidence="5">The sequence shown here is derived from an EMBL/GenBank/DDBJ whole genome shotgun (WGS) entry which is preliminary data.</text>
</comment>
<evidence type="ECO:0008006" key="7">
    <source>
        <dbReference type="Google" id="ProtNLM"/>
    </source>
</evidence>
<reference evidence="5 6" key="1">
    <citation type="submission" date="2023-01" db="EMBL/GenBank/DDBJ databases">
        <title>Draft genome sequence of Nocardiopsis sp. RSe5-2 isolated from halophytes.</title>
        <authorList>
            <person name="Duangmal K."/>
            <person name="Chantavorakit T."/>
        </authorList>
    </citation>
    <scope>NUCLEOTIDE SEQUENCE [LARGE SCALE GENOMIC DNA]</scope>
    <source>
        <strain evidence="5 6">RSe5-2</strain>
    </source>
</reference>
<evidence type="ECO:0000256" key="2">
    <source>
        <dbReference type="ARBA" id="ARBA00023163"/>
    </source>
</evidence>
<protein>
    <recommendedName>
        <fullName evidence="7">Zinc finger protein</fullName>
    </recommendedName>
</protein>
<dbReference type="EMBL" id="JAQFWQ010000025">
    <property type="protein sequence ID" value="MDA2811197.1"/>
    <property type="molecule type" value="Genomic_DNA"/>
</dbReference>
<organism evidence="5 6">
    <name type="scientific">Nocardiopsis endophytica</name>
    <dbReference type="NCBI Taxonomy" id="3018445"/>
    <lineage>
        <taxon>Bacteria</taxon>
        <taxon>Bacillati</taxon>
        <taxon>Actinomycetota</taxon>
        <taxon>Actinomycetes</taxon>
        <taxon>Streptosporangiales</taxon>
        <taxon>Nocardiopsidaceae</taxon>
        <taxon>Nocardiopsis</taxon>
    </lineage>
</organism>
<keyword evidence="4" id="KW-1133">Transmembrane helix</keyword>
<gene>
    <name evidence="5" type="ORF">O4J56_11175</name>
</gene>
<keyword evidence="1" id="KW-0805">Transcription regulation</keyword>
<evidence type="ECO:0000256" key="4">
    <source>
        <dbReference type="SAM" id="Phobius"/>
    </source>
</evidence>
<dbReference type="Proteomes" id="UP001527866">
    <property type="component" value="Unassembled WGS sequence"/>
</dbReference>
<feature type="region of interest" description="Disordered" evidence="3">
    <location>
        <begin position="214"/>
        <end position="254"/>
    </location>
</feature>
<keyword evidence="6" id="KW-1185">Reference proteome</keyword>
<evidence type="ECO:0000313" key="5">
    <source>
        <dbReference type="EMBL" id="MDA2811197.1"/>
    </source>
</evidence>